<dbReference type="InterPro" id="IPR050763">
    <property type="entry name" value="ABC_transporter_ATP-binding"/>
</dbReference>
<dbReference type="InterPro" id="IPR017871">
    <property type="entry name" value="ABC_transporter-like_CS"/>
</dbReference>
<keyword evidence="8" id="KW-1185">Reference proteome</keyword>
<evidence type="ECO:0000313" key="8">
    <source>
        <dbReference type="Proteomes" id="UP000650628"/>
    </source>
</evidence>
<comment type="subcellular location">
    <subcellularLocation>
        <location evidence="1">Cell membrane</location>
        <topology evidence="1">Peripheral membrane protein</topology>
    </subcellularLocation>
</comment>
<dbReference type="EMBL" id="BOOO01000051">
    <property type="protein sequence ID" value="GII34485.1"/>
    <property type="molecule type" value="Genomic_DNA"/>
</dbReference>
<protein>
    <submittedName>
        <fullName evidence="7">ABC transporter ATP-binding protein</fullName>
    </submittedName>
</protein>
<feature type="domain" description="ABC transporter" evidence="6">
    <location>
        <begin position="16"/>
        <end position="241"/>
    </location>
</feature>
<dbReference type="InterPro" id="IPR003439">
    <property type="entry name" value="ABC_transporter-like_ATP-bd"/>
</dbReference>
<evidence type="ECO:0000313" key="7">
    <source>
        <dbReference type="EMBL" id="GII34485.1"/>
    </source>
</evidence>
<evidence type="ECO:0000256" key="4">
    <source>
        <dbReference type="ARBA" id="ARBA00022840"/>
    </source>
</evidence>
<evidence type="ECO:0000259" key="6">
    <source>
        <dbReference type="PROSITE" id="PS50893"/>
    </source>
</evidence>
<keyword evidence="3" id="KW-0547">Nucleotide-binding</keyword>
<dbReference type="AlphaFoldDB" id="A0A8J3U8G7"/>
<keyword evidence="4 7" id="KW-0067">ATP-binding</keyword>
<keyword evidence="2" id="KW-0813">Transport</keyword>
<evidence type="ECO:0000256" key="2">
    <source>
        <dbReference type="ARBA" id="ARBA00022448"/>
    </source>
</evidence>
<proteinExistence type="predicted"/>
<dbReference type="Pfam" id="PF00005">
    <property type="entry name" value="ABC_tran"/>
    <property type="match status" value="1"/>
</dbReference>
<dbReference type="InterPro" id="IPR003593">
    <property type="entry name" value="AAA+_ATPase"/>
</dbReference>
<accession>A0A8J3U8G7</accession>
<dbReference type="GO" id="GO:0046677">
    <property type="term" value="P:response to antibiotic"/>
    <property type="evidence" value="ECO:0007669"/>
    <property type="project" value="UniProtKB-KW"/>
</dbReference>
<dbReference type="GO" id="GO:0016887">
    <property type="term" value="F:ATP hydrolysis activity"/>
    <property type="evidence" value="ECO:0007669"/>
    <property type="project" value="InterPro"/>
</dbReference>
<gene>
    <name evidence="7" type="ORF">Pmi06nite_79270</name>
</gene>
<dbReference type="InterPro" id="IPR027417">
    <property type="entry name" value="P-loop_NTPase"/>
</dbReference>
<dbReference type="PANTHER" id="PTHR42711:SF16">
    <property type="entry name" value="ABC TRANSPORTER ATP-BINDING PROTEIN"/>
    <property type="match status" value="1"/>
</dbReference>
<organism evidence="7 8">
    <name type="scientific">Planotetraspora mira</name>
    <dbReference type="NCBI Taxonomy" id="58121"/>
    <lineage>
        <taxon>Bacteria</taxon>
        <taxon>Bacillati</taxon>
        <taxon>Actinomycetota</taxon>
        <taxon>Actinomycetes</taxon>
        <taxon>Streptosporangiales</taxon>
        <taxon>Streptosporangiaceae</taxon>
        <taxon>Planotetraspora</taxon>
    </lineage>
</organism>
<comment type="caution">
    <text evidence="7">The sequence shown here is derived from an EMBL/GenBank/DDBJ whole genome shotgun (WGS) entry which is preliminary data.</text>
</comment>
<reference evidence="7 8" key="1">
    <citation type="submission" date="2021-01" db="EMBL/GenBank/DDBJ databases">
        <title>Whole genome shotgun sequence of Planotetraspora mira NBRC 15435.</title>
        <authorList>
            <person name="Komaki H."/>
            <person name="Tamura T."/>
        </authorList>
    </citation>
    <scope>NUCLEOTIDE SEQUENCE [LARGE SCALE GENOMIC DNA]</scope>
    <source>
        <strain evidence="7 8">NBRC 15435</strain>
    </source>
</reference>
<name>A0A8J3U8G7_9ACTN</name>
<dbReference type="PANTHER" id="PTHR42711">
    <property type="entry name" value="ABC TRANSPORTER ATP-BINDING PROTEIN"/>
    <property type="match status" value="1"/>
</dbReference>
<dbReference type="SMART" id="SM00382">
    <property type="entry name" value="AAA"/>
    <property type="match status" value="1"/>
</dbReference>
<evidence type="ECO:0000256" key="5">
    <source>
        <dbReference type="ARBA" id="ARBA00023251"/>
    </source>
</evidence>
<keyword evidence="5" id="KW-0046">Antibiotic resistance</keyword>
<evidence type="ECO:0000256" key="3">
    <source>
        <dbReference type="ARBA" id="ARBA00022741"/>
    </source>
</evidence>
<dbReference type="SUPFAM" id="SSF52540">
    <property type="entry name" value="P-loop containing nucleoside triphosphate hydrolases"/>
    <property type="match status" value="1"/>
</dbReference>
<dbReference type="Gene3D" id="3.40.50.300">
    <property type="entry name" value="P-loop containing nucleotide triphosphate hydrolases"/>
    <property type="match status" value="1"/>
</dbReference>
<sequence>MPYGSPSHDALSMEAIEVRELRKTYGGTHAVDGVTFTVRTGETFGLVGHNGAGKTTTVECLIGLRRPDGGTVRVLGEDPARRRRALAQRVGAQLQESSLPERIKVAEALRMFGSFYKRAVDWRQVMERWGLKPLARKAFGDLSGGQKQRLMLALALVGDPEVVVLDELTTGLDPIARRETWRLVKDLKTAGTTVVLVSHYFDETEALCDRVAVLARGRVRAMGSPSEIIAGTGTASLEEAYFALEGADR</sequence>
<dbReference type="GO" id="GO:0005524">
    <property type="term" value="F:ATP binding"/>
    <property type="evidence" value="ECO:0007669"/>
    <property type="project" value="UniProtKB-KW"/>
</dbReference>
<evidence type="ECO:0000256" key="1">
    <source>
        <dbReference type="ARBA" id="ARBA00004202"/>
    </source>
</evidence>
<dbReference type="PROSITE" id="PS50893">
    <property type="entry name" value="ABC_TRANSPORTER_2"/>
    <property type="match status" value="1"/>
</dbReference>
<dbReference type="GO" id="GO:0005886">
    <property type="term" value="C:plasma membrane"/>
    <property type="evidence" value="ECO:0007669"/>
    <property type="project" value="UniProtKB-SubCell"/>
</dbReference>
<dbReference type="PROSITE" id="PS00211">
    <property type="entry name" value="ABC_TRANSPORTER_1"/>
    <property type="match status" value="1"/>
</dbReference>
<dbReference type="CDD" id="cd03230">
    <property type="entry name" value="ABC_DR_subfamily_A"/>
    <property type="match status" value="1"/>
</dbReference>
<dbReference type="Proteomes" id="UP000650628">
    <property type="component" value="Unassembled WGS sequence"/>
</dbReference>